<dbReference type="EMBL" id="VSSQ01020620">
    <property type="protein sequence ID" value="MPM65632.1"/>
    <property type="molecule type" value="Genomic_DNA"/>
</dbReference>
<dbReference type="AlphaFoldDB" id="A0A645BK82"/>
<comment type="caution">
    <text evidence="1">The sequence shown here is derived from an EMBL/GenBank/DDBJ whole genome shotgun (WGS) entry which is preliminary data.</text>
</comment>
<dbReference type="InterPro" id="IPR013381">
    <property type="entry name" value="CRISPR-assoc_prot_Cse1"/>
</dbReference>
<proteinExistence type="predicted"/>
<dbReference type="Pfam" id="PF09481">
    <property type="entry name" value="CRISPR_Cse1"/>
    <property type="match status" value="1"/>
</dbReference>
<reference evidence="1" key="1">
    <citation type="submission" date="2019-08" db="EMBL/GenBank/DDBJ databases">
        <authorList>
            <person name="Kucharzyk K."/>
            <person name="Murdoch R.W."/>
            <person name="Higgins S."/>
            <person name="Loffler F."/>
        </authorList>
    </citation>
    <scope>NUCLEOTIDE SEQUENCE</scope>
</reference>
<name>A0A645BK82_9ZZZZ</name>
<sequence length="392" mass="42873">MRRGYSSISPAEAARWLIHCQAYDISGIKSGAVGDDRVKGGKGYPIGNGWAGWLGGITVTGSSLRETLLLNFVANSYQDDDLPVWELPQLTSSARRGAQGTGPVSLFSWPQRRIRLFTNDQGNVSSVLVCNGDPIDYQFQRWNEVMTGWRHSVPQSKKFNTQVYMPRQFIPTEKLWRGLDALLPVLQSDAQYLPARVLDWSAKLAGDGILPDDHLTEIETVGVTYGAQSASWDEIFSDKLAFNVRLAASHSFPAKEIVFSAVARAVEAINALGSLAGNLQVAAGGDYDSAAAAARASGFAETDSDFRAWLATFDPEGDLEGQLQQFTDAARDRILRLAEGYLREAGPTAWVGRKVTRNRQEHVINTGQADSWFRRSLARALPYAASEEGVSA</sequence>
<dbReference type="NCBIfam" id="TIGR02547">
    <property type="entry name" value="casA_cse1"/>
    <property type="match status" value="1"/>
</dbReference>
<gene>
    <name evidence="1" type="ORF">SDC9_112529</name>
</gene>
<organism evidence="1">
    <name type="scientific">bioreactor metagenome</name>
    <dbReference type="NCBI Taxonomy" id="1076179"/>
    <lineage>
        <taxon>unclassified sequences</taxon>
        <taxon>metagenomes</taxon>
        <taxon>ecological metagenomes</taxon>
    </lineage>
</organism>
<protein>
    <recommendedName>
        <fullName evidence="2">Type I-E CRISPR-associated protein Cse1/CasA</fullName>
    </recommendedName>
</protein>
<evidence type="ECO:0008006" key="2">
    <source>
        <dbReference type="Google" id="ProtNLM"/>
    </source>
</evidence>
<accession>A0A645BK82</accession>
<dbReference type="Gene3D" id="1.10.132.100">
    <property type="match status" value="1"/>
</dbReference>
<evidence type="ECO:0000313" key="1">
    <source>
        <dbReference type="EMBL" id="MPM65632.1"/>
    </source>
</evidence>